<accession>A0ABX3IVD7</accession>
<organism evidence="2 3">
    <name type="scientific">Pseudomonas oryzihabitans</name>
    <dbReference type="NCBI Taxonomy" id="47885"/>
    <lineage>
        <taxon>Bacteria</taxon>
        <taxon>Pseudomonadati</taxon>
        <taxon>Pseudomonadota</taxon>
        <taxon>Gammaproteobacteria</taxon>
        <taxon>Pseudomonadales</taxon>
        <taxon>Pseudomonadaceae</taxon>
        <taxon>Pseudomonas</taxon>
    </lineage>
</organism>
<dbReference type="InterPro" id="IPR020285">
    <property type="entry name" value="Gp17"/>
</dbReference>
<dbReference type="Pfam" id="PF17420">
    <property type="entry name" value="GP17"/>
    <property type="match status" value="1"/>
</dbReference>
<gene>
    <name evidence="2" type="ORF">BVL52_08620</name>
</gene>
<sequence length="88" mass="10268">MTKKLRVWWIPQVPMPAFYVPVSSVEEGAKIMDVLADYDDFQYRNNVKPDYSNTGGLEEQDEEGDWFSWEDEETGIDDPREYLASRNG</sequence>
<evidence type="ECO:0000313" key="3">
    <source>
        <dbReference type="Proteomes" id="UP000189310"/>
    </source>
</evidence>
<keyword evidence="3" id="KW-1185">Reference proteome</keyword>
<feature type="compositionally biased region" description="Basic and acidic residues" evidence="1">
    <location>
        <begin position="77"/>
        <end position="88"/>
    </location>
</feature>
<feature type="compositionally biased region" description="Acidic residues" evidence="1">
    <location>
        <begin position="58"/>
        <end position="76"/>
    </location>
</feature>
<evidence type="ECO:0008006" key="4">
    <source>
        <dbReference type="Google" id="ProtNLM"/>
    </source>
</evidence>
<proteinExistence type="predicted"/>
<protein>
    <recommendedName>
        <fullName evidence="4">Superinfection exclusion protein</fullName>
    </recommendedName>
</protein>
<dbReference type="Proteomes" id="UP000189310">
    <property type="component" value="Unassembled WGS sequence"/>
</dbReference>
<evidence type="ECO:0000256" key="1">
    <source>
        <dbReference type="SAM" id="MobiDB-lite"/>
    </source>
</evidence>
<name>A0ABX3IVD7_9PSED</name>
<comment type="caution">
    <text evidence="2">The sequence shown here is derived from an EMBL/GenBank/DDBJ whole genome shotgun (WGS) entry which is preliminary data.</text>
</comment>
<dbReference type="EMBL" id="MTLN01000004">
    <property type="protein sequence ID" value="ONN71698.1"/>
    <property type="molecule type" value="Genomic_DNA"/>
</dbReference>
<feature type="region of interest" description="Disordered" evidence="1">
    <location>
        <begin position="49"/>
        <end position="88"/>
    </location>
</feature>
<evidence type="ECO:0000313" key="2">
    <source>
        <dbReference type="EMBL" id="ONN71698.1"/>
    </source>
</evidence>
<dbReference type="RefSeq" id="WP_077171680.1">
    <property type="nucleotide sequence ID" value="NZ_MTLN01000004.1"/>
</dbReference>
<reference evidence="2 3" key="1">
    <citation type="submission" date="2017-01" db="EMBL/GenBank/DDBJ databases">
        <title>Pseudomonas psychrotolerans genome sequencing and assembly.</title>
        <authorList>
            <person name="Vyas B."/>
            <person name="Mayilraj S."/>
        </authorList>
    </citation>
    <scope>NUCLEOTIDE SEQUENCE [LARGE SCALE GENOMIC DNA]</scope>
    <source>
        <strain evidence="2 3">SDS18</strain>
    </source>
</reference>